<organism evidence="4 5">
    <name type="scientific">Ureibacillus thermophilus</name>
    <dbReference type="NCBI Taxonomy" id="367743"/>
    <lineage>
        <taxon>Bacteria</taxon>
        <taxon>Bacillati</taxon>
        <taxon>Bacillota</taxon>
        <taxon>Bacilli</taxon>
        <taxon>Bacillales</taxon>
        <taxon>Caryophanaceae</taxon>
        <taxon>Ureibacillus</taxon>
    </lineage>
</organism>
<dbReference type="AlphaFoldDB" id="A0A4P6UQK2"/>
<dbReference type="PANTHER" id="PTHR37464">
    <property type="entry name" value="BLL2463 PROTEIN"/>
    <property type="match status" value="1"/>
</dbReference>
<feature type="transmembrane region" description="Helical" evidence="1">
    <location>
        <begin position="59"/>
        <end position="80"/>
    </location>
</feature>
<accession>A0A4P6UQK2</accession>
<dbReference type="Gene3D" id="3.40.50.410">
    <property type="entry name" value="von Willebrand factor, type A domain"/>
    <property type="match status" value="1"/>
</dbReference>
<evidence type="ECO:0000259" key="3">
    <source>
        <dbReference type="Pfam" id="PF13519"/>
    </source>
</evidence>
<dbReference type="KEGG" id="uth:DKZ56_02195"/>
<evidence type="ECO:0000313" key="4">
    <source>
        <dbReference type="EMBL" id="QBK24797.1"/>
    </source>
</evidence>
<dbReference type="PANTHER" id="PTHR37464:SF1">
    <property type="entry name" value="BLL2463 PROTEIN"/>
    <property type="match status" value="1"/>
</dbReference>
<evidence type="ECO:0000259" key="2">
    <source>
        <dbReference type="Pfam" id="PF07584"/>
    </source>
</evidence>
<dbReference type="InterPro" id="IPR036465">
    <property type="entry name" value="vWFA_dom_sf"/>
</dbReference>
<keyword evidence="1" id="KW-0472">Membrane</keyword>
<feature type="domain" description="Aerotolerance regulator N-terminal" evidence="2">
    <location>
        <begin position="1"/>
        <end position="78"/>
    </location>
</feature>
<evidence type="ECO:0000313" key="5">
    <source>
        <dbReference type="Proteomes" id="UP000291151"/>
    </source>
</evidence>
<keyword evidence="5" id="KW-1185">Reference proteome</keyword>
<proteinExistence type="predicted"/>
<keyword evidence="1" id="KW-0812">Transmembrane</keyword>
<reference evidence="4 5" key="1">
    <citation type="submission" date="2019-02" db="EMBL/GenBank/DDBJ databases">
        <title>Ureibacillus thermophilus.</title>
        <authorList>
            <person name="Sunny J.S."/>
            <person name="Natarajan A."/>
            <person name="Saleena L.M."/>
        </authorList>
    </citation>
    <scope>NUCLEOTIDE SEQUENCE [LARGE SCALE GENOMIC DNA]</scope>
    <source>
        <strain evidence="4 5">LM102</strain>
    </source>
</reference>
<dbReference type="Proteomes" id="UP000291151">
    <property type="component" value="Chromosome"/>
</dbReference>
<dbReference type="Pfam" id="PF13519">
    <property type="entry name" value="VWA_2"/>
    <property type="match status" value="1"/>
</dbReference>
<keyword evidence="1" id="KW-1133">Transmembrane helix</keyword>
<feature type="domain" description="VWFA" evidence="3">
    <location>
        <begin position="91"/>
        <end position="190"/>
    </location>
</feature>
<dbReference type="SUPFAM" id="SSF53300">
    <property type="entry name" value="vWA-like"/>
    <property type="match status" value="1"/>
</dbReference>
<sequence>MGFSQWMFLWTIVFPIIVLLYYFFRKKYKEQEVASTLFWEQVMQETNVSPYLKHLQRNALFYLQMLALLLFVLALMNPYIKTEEITSEQVIWIVDTSATMLAGKEQSTFEKHREEMRSLVKTIGDRPLTIITTGSEPKAIVRQETNVQQIEKAIEGLTVTYEDEQLTKALEMANAFVGDTPTTIYLFTDALSRSDLPIENDHVKWIVKGAEQGLENVSITRLAATNAKDGTISLLQIKNETKENQTVRLSFFDEEGKELLKKTITLQAEEEWTNTFEGLPKSDVLIAAIKAKDDYEADNSLMSFVGNDPYEIAVGQNMHKLVQVGFQSLGLDVKSVPDEQLKSLKETIVVTNQTELLERNEPILLIGRDDEVEMEVNGKVEVSQDELFAFSSLEDVYVSAVYPPFENFETIAKVDEHPFIQRSPKGDIVILTDIEFTDWPLNPSFPLFLWSVQNEMMEGKSSLGIFTPNEQRAVSLVPGDWSIYTADGKYVSSFAKSQEFRAPTTPGYYIARSEHEEKPLIVQLPQKERTIQEGTSFELGNAVSGQVEVRNESLAKWIALMILILLVIEWEVQRRYGFANG</sequence>
<dbReference type="InterPro" id="IPR002035">
    <property type="entry name" value="VWF_A"/>
</dbReference>
<evidence type="ECO:0000256" key="1">
    <source>
        <dbReference type="SAM" id="Phobius"/>
    </source>
</evidence>
<gene>
    <name evidence="4" type="ORF">DKZ56_02195</name>
</gene>
<dbReference type="EMBL" id="CP036528">
    <property type="protein sequence ID" value="QBK24797.1"/>
    <property type="molecule type" value="Genomic_DNA"/>
</dbReference>
<dbReference type="RefSeq" id="WP_208651074.1">
    <property type="nucleotide sequence ID" value="NZ_CP036528.1"/>
</dbReference>
<name>A0A4P6UQK2_9BACL</name>
<dbReference type="Pfam" id="PF07584">
    <property type="entry name" value="BatA"/>
    <property type="match status" value="1"/>
</dbReference>
<dbReference type="InterPro" id="IPR024163">
    <property type="entry name" value="Aerotolerance_reg_N"/>
</dbReference>
<feature type="transmembrane region" description="Helical" evidence="1">
    <location>
        <begin position="6"/>
        <end position="24"/>
    </location>
</feature>
<protein>
    <submittedName>
        <fullName evidence="4">VWA domain-containing protein</fullName>
    </submittedName>
</protein>